<proteinExistence type="predicted"/>
<evidence type="ECO:0000313" key="2">
    <source>
        <dbReference type="EMBL" id="MEQ2287988.1"/>
    </source>
</evidence>
<evidence type="ECO:0000313" key="3">
    <source>
        <dbReference type="Proteomes" id="UP001469553"/>
    </source>
</evidence>
<evidence type="ECO:0000256" key="1">
    <source>
        <dbReference type="SAM" id="Phobius"/>
    </source>
</evidence>
<gene>
    <name evidence="2" type="ORF">AMECASPLE_018410</name>
</gene>
<keyword evidence="1" id="KW-1133">Transmembrane helix</keyword>
<protein>
    <submittedName>
        <fullName evidence="2">Uncharacterized protein</fullName>
    </submittedName>
</protein>
<accession>A0ABV0Y350</accession>
<comment type="caution">
    <text evidence="2">The sequence shown here is derived from an EMBL/GenBank/DDBJ whole genome shotgun (WGS) entry which is preliminary data.</text>
</comment>
<reference evidence="2 3" key="1">
    <citation type="submission" date="2021-06" db="EMBL/GenBank/DDBJ databases">
        <authorList>
            <person name="Palmer J.M."/>
        </authorList>
    </citation>
    <scope>NUCLEOTIDE SEQUENCE [LARGE SCALE GENOMIC DNA]</scope>
    <source>
        <strain evidence="2 3">AS_MEX2019</strain>
        <tissue evidence="2">Muscle</tissue>
    </source>
</reference>
<keyword evidence="1" id="KW-0812">Transmembrane</keyword>
<sequence>MRPAAPASQREDCFVTLSSLLLFRETEGQEKMGRVWAGRDCFHLVYLCCAVSNFAQKIFINCRSLAELSTTVGLYVCMLKCLEGLSYLFINIILCSSYAAWKSLEFEFKYFQGLIMYGI</sequence>
<dbReference type="EMBL" id="JAHRIP010020242">
    <property type="protein sequence ID" value="MEQ2287988.1"/>
    <property type="molecule type" value="Genomic_DNA"/>
</dbReference>
<keyword evidence="1" id="KW-0472">Membrane</keyword>
<keyword evidence="3" id="KW-1185">Reference proteome</keyword>
<dbReference type="Proteomes" id="UP001469553">
    <property type="component" value="Unassembled WGS sequence"/>
</dbReference>
<name>A0ABV0Y350_9TELE</name>
<feature type="transmembrane region" description="Helical" evidence="1">
    <location>
        <begin position="72"/>
        <end position="101"/>
    </location>
</feature>
<organism evidence="2 3">
    <name type="scientific">Ameca splendens</name>
    <dbReference type="NCBI Taxonomy" id="208324"/>
    <lineage>
        <taxon>Eukaryota</taxon>
        <taxon>Metazoa</taxon>
        <taxon>Chordata</taxon>
        <taxon>Craniata</taxon>
        <taxon>Vertebrata</taxon>
        <taxon>Euteleostomi</taxon>
        <taxon>Actinopterygii</taxon>
        <taxon>Neopterygii</taxon>
        <taxon>Teleostei</taxon>
        <taxon>Neoteleostei</taxon>
        <taxon>Acanthomorphata</taxon>
        <taxon>Ovalentaria</taxon>
        <taxon>Atherinomorphae</taxon>
        <taxon>Cyprinodontiformes</taxon>
        <taxon>Goodeidae</taxon>
        <taxon>Ameca</taxon>
    </lineage>
</organism>